<evidence type="ECO:0000313" key="4">
    <source>
        <dbReference type="Proteomes" id="UP001499854"/>
    </source>
</evidence>
<name>A0ABN2QQC5_9ACTN</name>
<protein>
    <submittedName>
        <fullName evidence="3">Uncharacterized protein</fullName>
    </submittedName>
</protein>
<keyword evidence="2" id="KW-0472">Membrane</keyword>
<dbReference type="Proteomes" id="UP001499854">
    <property type="component" value="Unassembled WGS sequence"/>
</dbReference>
<feature type="transmembrane region" description="Helical" evidence="2">
    <location>
        <begin position="20"/>
        <end position="39"/>
    </location>
</feature>
<proteinExistence type="predicted"/>
<keyword evidence="4" id="KW-1185">Reference proteome</keyword>
<keyword evidence="2" id="KW-1133">Transmembrane helix</keyword>
<sequence length="200" mass="20719">MWLAGAATDHRIMFASKKSVGIGIATGLLSALAGLWVAWQITYYVSAHASTIDEVHGTWAHTARLRSGKATVYSEDSIPLSRIRITAPDGSPVHLTESHGTWVFAGSMSQVPSIAVFNAPADGVYTYQASSPDGTGTGLVVYQTVITFHRSIPGALVGLVITGAGVTVAAVGVRRASRRQRANTSIANPGLGPGSFGAAS</sequence>
<feature type="compositionally biased region" description="Gly residues" evidence="1">
    <location>
        <begin position="191"/>
        <end position="200"/>
    </location>
</feature>
<feature type="region of interest" description="Disordered" evidence="1">
    <location>
        <begin position="179"/>
        <end position="200"/>
    </location>
</feature>
<keyword evidence="2" id="KW-0812">Transmembrane</keyword>
<evidence type="ECO:0000256" key="1">
    <source>
        <dbReference type="SAM" id="MobiDB-lite"/>
    </source>
</evidence>
<feature type="transmembrane region" description="Helical" evidence="2">
    <location>
        <begin position="152"/>
        <end position="173"/>
    </location>
</feature>
<accession>A0ABN2QQC5</accession>
<gene>
    <name evidence="3" type="ORF">GCM10009838_10500</name>
</gene>
<evidence type="ECO:0000313" key="3">
    <source>
        <dbReference type="EMBL" id="GAA1956518.1"/>
    </source>
</evidence>
<comment type="caution">
    <text evidence="3">The sequence shown here is derived from an EMBL/GenBank/DDBJ whole genome shotgun (WGS) entry which is preliminary data.</text>
</comment>
<dbReference type="EMBL" id="BAAAQM010000004">
    <property type="protein sequence ID" value="GAA1956518.1"/>
    <property type="molecule type" value="Genomic_DNA"/>
</dbReference>
<organism evidence="3 4">
    <name type="scientific">Catenulispora subtropica</name>
    <dbReference type="NCBI Taxonomy" id="450798"/>
    <lineage>
        <taxon>Bacteria</taxon>
        <taxon>Bacillati</taxon>
        <taxon>Actinomycetota</taxon>
        <taxon>Actinomycetes</taxon>
        <taxon>Catenulisporales</taxon>
        <taxon>Catenulisporaceae</taxon>
        <taxon>Catenulispora</taxon>
    </lineage>
</organism>
<evidence type="ECO:0000256" key="2">
    <source>
        <dbReference type="SAM" id="Phobius"/>
    </source>
</evidence>
<reference evidence="3 4" key="1">
    <citation type="journal article" date="2019" name="Int. J. Syst. Evol. Microbiol.">
        <title>The Global Catalogue of Microorganisms (GCM) 10K type strain sequencing project: providing services to taxonomists for standard genome sequencing and annotation.</title>
        <authorList>
            <consortium name="The Broad Institute Genomics Platform"/>
            <consortium name="The Broad Institute Genome Sequencing Center for Infectious Disease"/>
            <person name="Wu L."/>
            <person name="Ma J."/>
        </authorList>
    </citation>
    <scope>NUCLEOTIDE SEQUENCE [LARGE SCALE GENOMIC DNA]</scope>
    <source>
        <strain evidence="3 4">JCM 16013</strain>
    </source>
</reference>